<gene>
    <name evidence="1" type="ORF">PFR001_LOCUS5442</name>
</gene>
<keyword evidence="2" id="KW-1185">Reference proteome</keyword>
<protein>
    <submittedName>
        <fullName evidence="1">Uncharacterized protein</fullName>
    </submittedName>
</protein>
<name>A0ABN8C7U3_9STRA</name>
<dbReference type="Proteomes" id="UP001157938">
    <property type="component" value="Unassembled WGS sequence"/>
</dbReference>
<reference evidence="1 2" key="1">
    <citation type="submission" date="2021-11" db="EMBL/GenBank/DDBJ databases">
        <authorList>
            <person name="Islam A."/>
            <person name="Islam S."/>
            <person name="Flora M.S."/>
            <person name="Rahman M."/>
            <person name="Ziaur R.M."/>
            <person name="Epstein J.H."/>
            <person name="Hassan M."/>
            <person name="Klassen M."/>
            <person name="Woodard K."/>
            <person name="Webb A."/>
            <person name="Webby R.J."/>
            <person name="El Zowalaty M.E."/>
        </authorList>
    </citation>
    <scope>NUCLEOTIDE SEQUENCE [LARGE SCALE GENOMIC DNA]</scope>
    <source>
        <strain evidence="1">Pf1</strain>
    </source>
</reference>
<proteinExistence type="predicted"/>
<accession>A0ABN8C7U3</accession>
<evidence type="ECO:0000313" key="1">
    <source>
        <dbReference type="EMBL" id="CAH0490077.1"/>
    </source>
</evidence>
<evidence type="ECO:0000313" key="2">
    <source>
        <dbReference type="Proteomes" id="UP001157938"/>
    </source>
</evidence>
<sequence length="72" mass="8031">MLKAGKYYSEPALANQLLVAQQGNNAAKETAQMLAKYQMSGWRHRGYSGNDVFELLGLIEISTGVNSWHPYI</sequence>
<organism evidence="1 2">
    <name type="scientific">Peronospora farinosa</name>
    <dbReference type="NCBI Taxonomy" id="134698"/>
    <lineage>
        <taxon>Eukaryota</taxon>
        <taxon>Sar</taxon>
        <taxon>Stramenopiles</taxon>
        <taxon>Oomycota</taxon>
        <taxon>Peronosporomycetes</taxon>
        <taxon>Peronosporales</taxon>
        <taxon>Peronosporaceae</taxon>
        <taxon>Peronospora</taxon>
    </lineage>
</organism>
<dbReference type="EMBL" id="CAKLBC010001211">
    <property type="protein sequence ID" value="CAH0490077.1"/>
    <property type="molecule type" value="Genomic_DNA"/>
</dbReference>
<comment type="caution">
    <text evidence="1">The sequence shown here is derived from an EMBL/GenBank/DDBJ whole genome shotgun (WGS) entry which is preliminary data.</text>
</comment>